<evidence type="ECO:0000313" key="9">
    <source>
        <dbReference type="Ensembl" id="ENSPTXP00000006793.1"/>
    </source>
</evidence>
<dbReference type="PROSITE" id="PS00633">
    <property type="entry name" value="BROMODOMAIN_1"/>
    <property type="match status" value="1"/>
</dbReference>
<feature type="compositionally biased region" description="Basic and acidic residues" evidence="7">
    <location>
        <begin position="859"/>
        <end position="873"/>
    </location>
</feature>
<feature type="compositionally biased region" description="Basic residues" evidence="7">
    <location>
        <begin position="1603"/>
        <end position="1622"/>
    </location>
</feature>
<dbReference type="Pfam" id="PF00400">
    <property type="entry name" value="WD40"/>
    <property type="match status" value="7"/>
</dbReference>
<dbReference type="SUPFAM" id="SSF50978">
    <property type="entry name" value="WD40 repeat-like"/>
    <property type="match status" value="1"/>
</dbReference>
<dbReference type="PANTHER" id="PTHR16266">
    <property type="entry name" value="WD REPEAT DOMAIN 9"/>
    <property type="match status" value="1"/>
</dbReference>
<dbReference type="Ensembl" id="ENSPTXT00000007016.1">
    <property type="protein sequence ID" value="ENSPTXP00000006793.1"/>
    <property type="gene ID" value="ENSPTXG00000004804.1"/>
</dbReference>
<dbReference type="Pfam" id="PF25437">
    <property type="entry name" value="BRWD1_N"/>
    <property type="match status" value="1"/>
</dbReference>
<organism evidence="9 10">
    <name type="scientific">Pseudonaja textilis</name>
    <name type="common">Eastern brown snake</name>
    <dbReference type="NCBI Taxonomy" id="8673"/>
    <lineage>
        <taxon>Eukaryota</taxon>
        <taxon>Metazoa</taxon>
        <taxon>Chordata</taxon>
        <taxon>Craniata</taxon>
        <taxon>Vertebrata</taxon>
        <taxon>Euteleostomi</taxon>
        <taxon>Lepidosauria</taxon>
        <taxon>Squamata</taxon>
        <taxon>Bifurcata</taxon>
        <taxon>Unidentata</taxon>
        <taxon>Episquamata</taxon>
        <taxon>Toxicofera</taxon>
        <taxon>Serpentes</taxon>
        <taxon>Colubroidea</taxon>
        <taxon>Elapidae</taxon>
        <taxon>Hydrophiinae</taxon>
        <taxon>Pseudonaja</taxon>
    </lineage>
</organism>
<feature type="compositionally biased region" description="Basic and acidic residues" evidence="7">
    <location>
        <begin position="1492"/>
        <end position="1502"/>
    </location>
</feature>
<feature type="region of interest" description="Disordered" evidence="7">
    <location>
        <begin position="644"/>
        <end position="673"/>
    </location>
</feature>
<evidence type="ECO:0000256" key="1">
    <source>
        <dbReference type="ARBA" id="ARBA00022553"/>
    </source>
</evidence>
<feature type="domain" description="Bromo" evidence="8">
    <location>
        <begin position="1134"/>
        <end position="1204"/>
    </location>
</feature>
<dbReference type="Pfam" id="PF25313">
    <property type="entry name" value="BRWD_AD"/>
    <property type="match status" value="1"/>
</dbReference>
<dbReference type="GO" id="GO:0006357">
    <property type="term" value="P:regulation of transcription by RNA polymerase II"/>
    <property type="evidence" value="ECO:0007669"/>
    <property type="project" value="TreeGrafter"/>
</dbReference>
<dbReference type="Pfam" id="PF00439">
    <property type="entry name" value="Bromodomain"/>
    <property type="match status" value="2"/>
</dbReference>
<feature type="compositionally biased region" description="Basic residues" evidence="7">
    <location>
        <begin position="1394"/>
        <end position="1407"/>
    </location>
</feature>
<dbReference type="PROSITE" id="PS50014">
    <property type="entry name" value="BROMODOMAIN_2"/>
    <property type="match status" value="2"/>
</dbReference>
<evidence type="ECO:0000256" key="2">
    <source>
        <dbReference type="ARBA" id="ARBA00022574"/>
    </source>
</evidence>
<keyword evidence="4 5" id="KW-0103">Bromodomain</keyword>
<dbReference type="InterPro" id="IPR019775">
    <property type="entry name" value="WD40_repeat_CS"/>
</dbReference>
<dbReference type="SUPFAM" id="SSF47370">
    <property type="entry name" value="Bromodomain"/>
    <property type="match status" value="2"/>
</dbReference>
<feature type="repeat" description="WD" evidence="6">
    <location>
        <begin position="199"/>
        <end position="240"/>
    </location>
</feature>
<feature type="compositionally biased region" description="Polar residues" evidence="7">
    <location>
        <begin position="848"/>
        <end position="857"/>
    </location>
</feature>
<dbReference type="Proteomes" id="UP000472273">
    <property type="component" value="Unplaced"/>
</dbReference>
<dbReference type="Gene3D" id="2.130.10.10">
    <property type="entry name" value="YVTN repeat-like/Quinoprotein amine dehydrogenase"/>
    <property type="match status" value="3"/>
</dbReference>
<dbReference type="PROSITE" id="PS50082">
    <property type="entry name" value="WD_REPEATS_2"/>
    <property type="match status" value="5"/>
</dbReference>
<feature type="compositionally biased region" description="Low complexity" evidence="7">
    <location>
        <begin position="1408"/>
        <end position="1424"/>
    </location>
</feature>
<feature type="region of interest" description="Disordered" evidence="7">
    <location>
        <begin position="1394"/>
        <end position="1424"/>
    </location>
</feature>
<dbReference type="InterPro" id="IPR057451">
    <property type="entry name" value="BRWD/PHIP_AD"/>
</dbReference>
<dbReference type="FunFam" id="2.130.10.10:FF:000222">
    <property type="entry name" value="Bromodomain and WD repeat domain containing 3"/>
    <property type="match status" value="1"/>
</dbReference>
<dbReference type="PROSITE" id="PS50294">
    <property type="entry name" value="WD_REPEATS_REGION"/>
    <property type="match status" value="5"/>
</dbReference>
<dbReference type="Gene3D" id="1.20.920.10">
    <property type="entry name" value="Bromodomain-like"/>
    <property type="match status" value="2"/>
</dbReference>
<dbReference type="InterPro" id="IPR018359">
    <property type="entry name" value="Bromodomain_CS"/>
</dbReference>
<reference evidence="9" key="2">
    <citation type="submission" date="2025-09" db="UniProtKB">
        <authorList>
            <consortium name="Ensembl"/>
        </authorList>
    </citation>
    <scope>IDENTIFICATION</scope>
</reference>
<feature type="repeat" description="WD" evidence="6">
    <location>
        <begin position="241"/>
        <end position="277"/>
    </location>
</feature>
<feature type="compositionally biased region" description="Gly residues" evidence="7">
    <location>
        <begin position="1586"/>
        <end position="1598"/>
    </location>
</feature>
<reference evidence="9" key="1">
    <citation type="submission" date="2025-08" db="UniProtKB">
        <authorList>
            <consortium name="Ensembl"/>
        </authorList>
    </citation>
    <scope>IDENTIFICATION</scope>
</reference>
<feature type="compositionally biased region" description="Basic residues" evidence="7">
    <location>
        <begin position="874"/>
        <end position="884"/>
    </location>
</feature>
<keyword evidence="10" id="KW-1185">Reference proteome</keyword>
<dbReference type="CDD" id="cd05529">
    <property type="entry name" value="Bromo_WDR9_I_like"/>
    <property type="match status" value="1"/>
</dbReference>
<feature type="region of interest" description="Disordered" evidence="7">
    <location>
        <begin position="743"/>
        <end position="802"/>
    </location>
</feature>
<feature type="compositionally biased region" description="Basic residues" evidence="7">
    <location>
        <begin position="1551"/>
        <end position="1566"/>
    </location>
</feature>
<evidence type="ECO:0000259" key="8">
    <source>
        <dbReference type="PROSITE" id="PS50014"/>
    </source>
</evidence>
<evidence type="ECO:0000256" key="4">
    <source>
        <dbReference type="ARBA" id="ARBA00023117"/>
    </source>
</evidence>
<evidence type="ECO:0000256" key="3">
    <source>
        <dbReference type="ARBA" id="ARBA00022737"/>
    </source>
</evidence>
<feature type="region of interest" description="Disordered" evidence="7">
    <location>
        <begin position="1464"/>
        <end position="1623"/>
    </location>
</feature>
<name>A0A670Y6X6_PSETE</name>
<dbReference type="GO" id="GO:0008360">
    <property type="term" value="P:regulation of cell shape"/>
    <property type="evidence" value="ECO:0007669"/>
    <property type="project" value="TreeGrafter"/>
</dbReference>
<evidence type="ECO:0000313" key="10">
    <source>
        <dbReference type="Proteomes" id="UP000472273"/>
    </source>
</evidence>
<protein>
    <submittedName>
        <fullName evidence="9">Bromodomain and WD repeat domain containing 3</fullName>
    </submittedName>
</protein>
<evidence type="ECO:0000256" key="5">
    <source>
        <dbReference type="PROSITE-ProRule" id="PRU00035"/>
    </source>
</evidence>
<feature type="compositionally biased region" description="Basic and acidic residues" evidence="7">
    <location>
        <begin position="1529"/>
        <end position="1545"/>
    </location>
</feature>
<dbReference type="GeneTree" id="ENSGT00950000183107"/>
<feature type="domain" description="Bromo" evidence="8">
    <location>
        <begin position="1294"/>
        <end position="1364"/>
    </location>
</feature>
<dbReference type="FunFam" id="1.20.920.10:FF:000008">
    <property type="entry name" value="Bromodomain and WD repeat domain containing 3"/>
    <property type="match status" value="1"/>
</dbReference>
<dbReference type="PRINTS" id="PR00503">
    <property type="entry name" value="BROMODOMAIN"/>
</dbReference>
<feature type="repeat" description="WD" evidence="6">
    <location>
        <begin position="442"/>
        <end position="484"/>
    </location>
</feature>
<dbReference type="InterPro" id="IPR001680">
    <property type="entry name" value="WD40_rpt"/>
</dbReference>
<dbReference type="CDD" id="cd00200">
    <property type="entry name" value="WD40"/>
    <property type="match status" value="1"/>
</dbReference>
<keyword evidence="2 6" id="KW-0853">WD repeat</keyword>
<dbReference type="PROSITE" id="PS00678">
    <property type="entry name" value="WD_REPEATS_1"/>
    <property type="match status" value="1"/>
</dbReference>
<gene>
    <name evidence="9" type="primary">BRWD3</name>
</gene>
<feature type="region of interest" description="Disordered" evidence="7">
    <location>
        <begin position="1241"/>
        <end position="1272"/>
    </location>
</feature>
<dbReference type="GO" id="GO:0007010">
    <property type="term" value="P:cytoskeleton organization"/>
    <property type="evidence" value="ECO:0007669"/>
    <property type="project" value="TreeGrafter"/>
</dbReference>
<accession>A0A670Y6X6</accession>
<feature type="compositionally biased region" description="Basic residues" evidence="7">
    <location>
        <begin position="761"/>
        <end position="771"/>
    </location>
</feature>
<dbReference type="InterPro" id="IPR036322">
    <property type="entry name" value="WD40_repeat_dom_sf"/>
</dbReference>
<proteinExistence type="predicted"/>
<dbReference type="SMART" id="SM00297">
    <property type="entry name" value="BROMO"/>
    <property type="match status" value="2"/>
</dbReference>
<dbReference type="FunFam" id="1.20.920.10:FF:000066">
    <property type="entry name" value="Transcription initiation factor TFIID subunit 1"/>
    <property type="match status" value="1"/>
</dbReference>
<feature type="region of interest" description="Disordered" evidence="7">
    <location>
        <begin position="835"/>
        <end position="889"/>
    </location>
</feature>
<dbReference type="InterPro" id="IPR015943">
    <property type="entry name" value="WD40/YVTN_repeat-like_dom_sf"/>
</dbReference>
<keyword evidence="3" id="KW-0677">Repeat</keyword>
<keyword evidence="1" id="KW-0597">Phosphoprotein</keyword>
<dbReference type="InterPro" id="IPR001487">
    <property type="entry name" value="Bromodomain"/>
</dbReference>
<dbReference type="GO" id="GO:0005634">
    <property type="term" value="C:nucleus"/>
    <property type="evidence" value="ECO:0007669"/>
    <property type="project" value="TreeGrafter"/>
</dbReference>
<sequence length="1707" mass="194434">MELYYLIARFLQSGPCKKSAQLIPRRLDWQGKEHRRSFEDLVAANVHIPPDYLLKICERIGPLLDKEIPQSVLGVQTLLGVGRQSLLRAAKECRHTAWKGSAFAALHRGRPPEVPINYGRPPNVVTLIGARQLTGYGRFSHLFPTSFYQHIKMHKRILGHLSSVYCIAFDRAGRRIFTGSDDCLVKIWATDNGRLLSTLRGHSAEISDMAVSYENTLLAAGSCDKVVRVWCLRTCAPVAVLLGHSASITSIQFSPARKGTTRYLTSTGADGTICFWQWHLNTMKFKDRPVKFTERSRPGVQISCSSFSSGGMFIATGSTDHVIRIYYLGSESPEKIAELESHMDKVVAIQFCNSGDRLRFVSGSRDGTARVWQYQQQEWKNIVLDMATKMTGNNVLSGEDKVSKLKVTMVAWDRYDATVITAVNNYLLKVWNSSTGQLLHSLSGHDDEVFVLEAHPFDQRIMLSAGHDGNIFIWDLEKGTKIRNYFNMIEGQGHGAVFDCKFSPDGQHFACTDSHGHLLLFGFGCNKYFEKIPDQMFFHTDYRPLIRDANNYVLDEQTQQAPHLMPPPFLVDVDGNPHPTRYQRLVPGRENCKDEQLIPQLGYVANGDGEVVEQVIGQQTNDQEGSILDGMIRELQREQDLRRLSESEAPPNPPQNRSQSVSPSLDMASPTNVGLRRSGQIEGVRQMHHNAPRSQMATERDLMAWSRRVVVNELPPGLSRVQEECRAAKGELEIHLYTLEKKRKPSHTLQRSDYQPGSGRSLRRNQRRRQHAYQTRSTIDRHSQSVRRSSHTQEDSESSSEPFELRLIPLIVSHLFPRRDNSSDSSSEYSDWTADAGINLQPPKRQTRQTARQICSSSEDEHVKETKGQEEKHKKPKQTRKKKPGGLLSMDAEPTEEWFAPHWILDTIPRRSPFVPQMGDEIIYFRQGHEAYVRAIRKAKIYSVNIQKQPWNKMELREQEFVKIVGIKYEVGPPTLCCLKLAFLDPVSGKMTGESFSIKYHDMPDVIDFLVLHQFYNEAKERNWQIGDRFRSIIDDAWWFGTVESQQPFQAEYPDSSFQCYSVHWDNNERENMSPWDMEPIPEGTAYPDEVGAGVPVTSEELASLLYKPQEGEWGSHSRDEECVRVLRGIDQLLSLEISNPFAVPVDLSAYPLYCTVVAYPTDLTTIRRRLENRFYRRISALMWEVRYIEHNARTFNEPESPIVKAAKIVTDVLLHYIGDQSCTDILEIYNKVKAEDLSSTEEEEQVVEASADSEGPGTSSGKRIVKRQTKRQPSKGCVDAWKNHCKQLLSLIYEREDSEPFRQPVDLFSYPDYRDIVDTPMDFSTVKETLEAGNYMNPLEFYKDVRLIFYNSKAYTPNKKSRIYSMTLRLSALFENHIKTIISEYKSAVQCQKRRRPRLRYRKRLRSSSSGSSSSSSRTPSSHSFFGGGVCFSPMCYLLVITRHSHSHVLQFGSLLDQPSEKLLTNGDGKDSRTGVKRKISSASEEEDEGSQEKREPKEKPGLSSESGDSHSGSSSESRGGSDSDSESSSRTDQDYIDGDHDYSKSLQVKPKRKIRRNLSSRRNKNWQGRGTGRRGRWGRWGRWNRGGRGSRGGRGCSQGRRGSRGGRRGRGRGASRAKRPRMAEDEFENLFGGRFNENAFGGRFSRPPRIKTRNEGRRTVLYNDDSDNDTFMHTEDPLNLGTSRSGRVRKMTEKARVSHLMGWNY</sequence>
<evidence type="ECO:0000256" key="6">
    <source>
        <dbReference type="PROSITE-ProRule" id="PRU00221"/>
    </source>
</evidence>
<dbReference type="SMART" id="SM00320">
    <property type="entry name" value="WD40"/>
    <property type="match status" value="8"/>
</dbReference>
<dbReference type="PANTHER" id="PTHR16266:SF25">
    <property type="entry name" value="BROMODOMAIN AND WD REPEAT-CONTAINING PROTEIN 3"/>
    <property type="match status" value="1"/>
</dbReference>
<evidence type="ECO:0000256" key="7">
    <source>
        <dbReference type="SAM" id="MobiDB-lite"/>
    </source>
</evidence>
<dbReference type="FunFam" id="2.30.30.1040:FF:000003">
    <property type="entry name" value="Bromodomain and WD repeat domain containing 1"/>
    <property type="match status" value="1"/>
</dbReference>
<dbReference type="InterPro" id="IPR057452">
    <property type="entry name" value="BRWD/PHIP_N"/>
</dbReference>
<feature type="repeat" description="WD" evidence="6">
    <location>
        <begin position="157"/>
        <end position="198"/>
    </location>
</feature>
<dbReference type="FunFam" id="2.130.10.10:FF:000328">
    <property type="entry name" value="Bromodomain and WD repeat domain containing 3"/>
    <property type="match status" value="1"/>
</dbReference>
<dbReference type="FunFam" id="2.130.10.10:FF:000071">
    <property type="entry name" value="Bromodomain and WD repeat domain containing 1"/>
    <property type="match status" value="1"/>
</dbReference>
<dbReference type="InterPro" id="IPR052060">
    <property type="entry name" value="Bromo_WD_repeat"/>
</dbReference>
<feature type="compositionally biased region" description="Low complexity" evidence="7">
    <location>
        <begin position="1505"/>
        <end position="1528"/>
    </location>
</feature>
<dbReference type="InterPro" id="IPR036427">
    <property type="entry name" value="Bromodomain-like_sf"/>
</dbReference>
<feature type="repeat" description="WD" evidence="6">
    <location>
        <begin position="339"/>
        <end position="373"/>
    </location>
</feature>